<dbReference type="InterPro" id="IPR028946">
    <property type="entry name" value="Ntox44"/>
</dbReference>
<name>A0A7V8UDC6_9PSED</name>
<proteinExistence type="predicted"/>
<dbReference type="AlphaFoldDB" id="A0A7V8UDC6"/>
<comment type="caution">
    <text evidence="3">The sequence shown here is derived from an EMBL/GenBank/DDBJ whole genome shotgun (WGS) entry which is preliminary data.</text>
</comment>
<feature type="domain" description="Bacterial toxin 44" evidence="2">
    <location>
        <begin position="87"/>
        <end position="162"/>
    </location>
</feature>
<organism evidence="3 4">
    <name type="scientific">Pseudomonas brassicacearum subsp. neoaurantiaca</name>
    <dbReference type="NCBI Taxonomy" id="494916"/>
    <lineage>
        <taxon>Bacteria</taxon>
        <taxon>Pseudomonadati</taxon>
        <taxon>Pseudomonadota</taxon>
        <taxon>Gammaproteobacteria</taxon>
        <taxon>Pseudomonadales</taxon>
        <taxon>Pseudomonadaceae</taxon>
        <taxon>Pseudomonas</taxon>
    </lineage>
</organism>
<sequence length="167" mass="18244">MLSEKVKVLTEDSRRLASQIAETESKVKQAAERANSGVIPASPTDVSLAKNIEEAQKLKEASKLIVGGGEAVTLGIFYTKVRNKGEWDYKQRDKTYEDFGNFNYGATGTAAGIPEQVLLRAAGAAQSIAGTSDEKFGNWWTESPYGDDEIDQIWITAGIKYAKSKDF</sequence>
<protein>
    <submittedName>
        <fullName evidence="3">Bacteriocin</fullName>
    </submittedName>
</protein>
<evidence type="ECO:0000313" key="3">
    <source>
        <dbReference type="EMBL" id="MBA1379464.1"/>
    </source>
</evidence>
<gene>
    <name evidence="3" type="ORF">FHK92_16885</name>
</gene>
<reference evidence="3 4" key="1">
    <citation type="submission" date="2019-06" db="EMBL/GenBank/DDBJ databases">
        <title>Analysis of the biodiversity of Brassica napus bacterial endophytes for the selection of potential efficient biofertilizers for rapeseed crops.</title>
        <authorList>
            <person name="Jimenez-Gomez A."/>
            <person name="Saati-Santamaria Z."/>
            <person name="Menendez E."/>
            <person name="Rivas R."/>
            <person name="Mateos P.F."/>
            <person name="Velazquez E."/>
            <person name="Garcia-Fraile P."/>
        </authorList>
    </citation>
    <scope>NUCLEOTIDE SEQUENCE [LARGE SCALE GENOMIC DNA]</scope>
    <source>
        <strain evidence="3 4">CDVBN10</strain>
    </source>
</reference>
<evidence type="ECO:0000313" key="4">
    <source>
        <dbReference type="Proteomes" id="UP000572407"/>
    </source>
</evidence>
<evidence type="ECO:0000259" key="2">
    <source>
        <dbReference type="Pfam" id="PF15607"/>
    </source>
</evidence>
<dbReference type="EMBL" id="VDLV01000029">
    <property type="protein sequence ID" value="MBA1379464.1"/>
    <property type="molecule type" value="Genomic_DNA"/>
</dbReference>
<dbReference type="Pfam" id="PF15607">
    <property type="entry name" value="Ntox44"/>
    <property type="match status" value="1"/>
</dbReference>
<dbReference type="Proteomes" id="UP000572407">
    <property type="component" value="Unassembled WGS sequence"/>
</dbReference>
<evidence type="ECO:0000256" key="1">
    <source>
        <dbReference type="SAM" id="Coils"/>
    </source>
</evidence>
<keyword evidence="1" id="KW-0175">Coiled coil</keyword>
<feature type="coiled-coil region" evidence="1">
    <location>
        <begin position="6"/>
        <end position="33"/>
    </location>
</feature>
<accession>A0A7V8UDC6</accession>